<organism evidence="2 3">
    <name type="scientific">Exophiala xenobiotica</name>
    <dbReference type="NCBI Taxonomy" id="348802"/>
    <lineage>
        <taxon>Eukaryota</taxon>
        <taxon>Fungi</taxon>
        <taxon>Dikarya</taxon>
        <taxon>Ascomycota</taxon>
        <taxon>Pezizomycotina</taxon>
        <taxon>Eurotiomycetes</taxon>
        <taxon>Chaetothyriomycetidae</taxon>
        <taxon>Chaetothyriales</taxon>
        <taxon>Herpotrichiellaceae</taxon>
        <taxon>Exophiala</taxon>
    </lineage>
</organism>
<evidence type="ECO:0000313" key="3">
    <source>
        <dbReference type="Proteomes" id="UP000054342"/>
    </source>
</evidence>
<dbReference type="EMBL" id="KN847320">
    <property type="protein sequence ID" value="KIW55133.1"/>
    <property type="molecule type" value="Genomic_DNA"/>
</dbReference>
<evidence type="ECO:0000256" key="1">
    <source>
        <dbReference type="SAM" id="MobiDB-lite"/>
    </source>
</evidence>
<dbReference type="AlphaFoldDB" id="A0A0D2EIB2"/>
<accession>A0A0D2EIB2</accession>
<dbReference type="RefSeq" id="XP_013315717.1">
    <property type="nucleotide sequence ID" value="XM_013460263.1"/>
</dbReference>
<dbReference type="HOGENOM" id="CLU_2306176_0_0_1"/>
<reference evidence="2 3" key="1">
    <citation type="submission" date="2015-01" db="EMBL/GenBank/DDBJ databases">
        <title>The Genome Sequence of Exophiala xenobiotica CBS118157.</title>
        <authorList>
            <consortium name="The Broad Institute Genomics Platform"/>
            <person name="Cuomo C."/>
            <person name="de Hoog S."/>
            <person name="Gorbushina A."/>
            <person name="Stielow B."/>
            <person name="Teixiera M."/>
            <person name="Abouelleil A."/>
            <person name="Chapman S.B."/>
            <person name="Priest M."/>
            <person name="Young S.K."/>
            <person name="Wortman J."/>
            <person name="Nusbaum C."/>
            <person name="Birren B."/>
        </authorList>
    </citation>
    <scope>NUCLEOTIDE SEQUENCE [LARGE SCALE GENOMIC DNA]</scope>
    <source>
        <strain evidence="2 3">CBS 118157</strain>
    </source>
</reference>
<gene>
    <name evidence="2" type="ORF">PV05_07440</name>
</gene>
<name>A0A0D2EIB2_9EURO</name>
<proteinExistence type="predicted"/>
<sequence>MGVGFRTSVDPNAPKPKTTPLGYEPEDLETRLQYVRALRAKRGITSRQAAWDETYEQVPSQVLGASQDHTISQAILLPAFSSSGAGMISHHPVKKETLRK</sequence>
<keyword evidence="3" id="KW-1185">Reference proteome</keyword>
<evidence type="ECO:0000313" key="2">
    <source>
        <dbReference type="EMBL" id="KIW55133.1"/>
    </source>
</evidence>
<feature type="region of interest" description="Disordered" evidence="1">
    <location>
        <begin position="1"/>
        <end position="25"/>
    </location>
</feature>
<protein>
    <submittedName>
        <fullName evidence="2">Uncharacterized protein</fullName>
    </submittedName>
</protein>
<dbReference type="GeneID" id="25329348"/>
<dbReference type="Proteomes" id="UP000054342">
    <property type="component" value="Unassembled WGS sequence"/>
</dbReference>